<keyword evidence="2" id="KW-1277">Toxin-antitoxin system</keyword>
<evidence type="ECO:0000256" key="6">
    <source>
        <dbReference type="ARBA" id="ARBA00022884"/>
    </source>
</evidence>
<keyword evidence="9" id="KW-1185">Reference proteome</keyword>
<accession>A0ABY3CFA2</accession>
<evidence type="ECO:0000256" key="3">
    <source>
        <dbReference type="ARBA" id="ARBA00022722"/>
    </source>
</evidence>
<dbReference type="InterPro" id="IPR012933">
    <property type="entry name" value="HicA_mRNA_interferase"/>
</dbReference>
<organism evidence="8 9">
    <name type="scientific">Candidatus Methylobacter oryzae</name>
    <dbReference type="NCBI Taxonomy" id="2497749"/>
    <lineage>
        <taxon>Bacteria</taxon>
        <taxon>Pseudomonadati</taxon>
        <taxon>Pseudomonadota</taxon>
        <taxon>Gammaproteobacteria</taxon>
        <taxon>Methylococcales</taxon>
        <taxon>Methylococcaceae</taxon>
        <taxon>Methylobacter</taxon>
    </lineage>
</organism>
<name>A0ABY3CFA2_9GAMM</name>
<evidence type="ECO:0000256" key="4">
    <source>
        <dbReference type="ARBA" id="ARBA00022759"/>
    </source>
</evidence>
<keyword evidence="7" id="KW-0346">Stress response</keyword>
<evidence type="ECO:0000256" key="5">
    <source>
        <dbReference type="ARBA" id="ARBA00022801"/>
    </source>
</evidence>
<keyword evidence="4" id="KW-0255">Endonuclease</keyword>
<dbReference type="Gene3D" id="3.30.920.30">
    <property type="entry name" value="Hypothetical protein"/>
    <property type="match status" value="1"/>
</dbReference>
<keyword evidence="5" id="KW-0378">Hydrolase</keyword>
<evidence type="ECO:0000256" key="1">
    <source>
        <dbReference type="ARBA" id="ARBA00006620"/>
    </source>
</evidence>
<dbReference type="SUPFAM" id="SSF54786">
    <property type="entry name" value="YcfA/nrd intein domain"/>
    <property type="match status" value="1"/>
</dbReference>
<dbReference type="EMBL" id="RYFG02000017">
    <property type="protein sequence ID" value="TRX01914.1"/>
    <property type="molecule type" value="Genomic_DNA"/>
</dbReference>
<proteinExistence type="inferred from homology"/>
<keyword evidence="3" id="KW-0540">Nuclease</keyword>
<keyword evidence="6" id="KW-0694">RNA-binding</keyword>
<comment type="similarity">
    <text evidence="1">Belongs to the HicA mRNA interferase family.</text>
</comment>
<dbReference type="Proteomes" id="UP000733744">
    <property type="component" value="Unassembled WGS sequence"/>
</dbReference>
<comment type="caution">
    <text evidence="8">The sequence shown here is derived from an EMBL/GenBank/DDBJ whole genome shotgun (WGS) entry which is preliminary data.</text>
</comment>
<evidence type="ECO:0000256" key="7">
    <source>
        <dbReference type="ARBA" id="ARBA00023016"/>
    </source>
</evidence>
<evidence type="ECO:0000256" key="2">
    <source>
        <dbReference type="ARBA" id="ARBA00022649"/>
    </source>
</evidence>
<sequence length="64" mass="7051">MGDFTPALKKTLKSAGCYLVRQGKGDHEIWFSPISEKNFVVDGKIKSKHTANAALQQAGLDKQF</sequence>
<evidence type="ECO:0000313" key="9">
    <source>
        <dbReference type="Proteomes" id="UP000733744"/>
    </source>
</evidence>
<evidence type="ECO:0000313" key="8">
    <source>
        <dbReference type="EMBL" id="TRX01914.1"/>
    </source>
</evidence>
<reference evidence="8 9" key="1">
    <citation type="journal article" date="2019" name="Antonie Van Leeuwenhoek">
        <title>Description of 'Ca. Methylobacter oryzae' KRF1, a novel species from the environmentally important Methylobacter clade 2.</title>
        <authorList>
            <person name="Khatri K."/>
            <person name="Mohite J.A."/>
            <person name="Pandit P.S."/>
            <person name="Bahulikar R."/>
            <person name="Rahalkar M.C."/>
        </authorList>
    </citation>
    <scope>NUCLEOTIDE SEQUENCE [LARGE SCALE GENOMIC DNA]</scope>
    <source>
        <strain evidence="8 9">KRF1</strain>
    </source>
</reference>
<dbReference type="Pfam" id="PF07927">
    <property type="entry name" value="HicA_toxin"/>
    <property type="match status" value="1"/>
</dbReference>
<dbReference type="RefSeq" id="WP_127029660.1">
    <property type="nucleotide sequence ID" value="NZ_RYFG02000017.1"/>
</dbReference>
<gene>
    <name evidence="8" type="ORF">EKO24_003165</name>
</gene>
<protein>
    <submittedName>
        <fullName evidence="8">Type II toxin-antitoxin system HicA family toxin</fullName>
    </submittedName>
</protein>
<dbReference type="InterPro" id="IPR038570">
    <property type="entry name" value="HicA_sf"/>
</dbReference>